<feature type="domain" description="Thioredoxin" evidence="2">
    <location>
        <begin position="48"/>
        <end position="195"/>
    </location>
</feature>
<evidence type="ECO:0000256" key="1">
    <source>
        <dbReference type="ARBA" id="ARBA00023157"/>
    </source>
</evidence>
<name>A0A2S0K4L9_LYSSH</name>
<dbReference type="SUPFAM" id="SSF52833">
    <property type="entry name" value="Thioredoxin-like"/>
    <property type="match status" value="1"/>
</dbReference>
<dbReference type="AlphaFoldDB" id="A0A2S0K4L9"/>
<dbReference type="InterPro" id="IPR017937">
    <property type="entry name" value="Thioredoxin_CS"/>
</dbReference>
<gene>
    <name evidence="4" type="primary">stoA</name>
    <name evidence="3" type="ORF">LS41612_19440</name>
    <name evidence="4" type="ORF">NCTC10338_00783</name>
</gene>
<reference evidence="3 5" key="1">
    <citation type="submission" date="2017-03" db="EMBL/GenBank/DDBJ databases">
        <title>The whole genome sequencing and assembly of Lysinibacillus sphaericus DSM 28T strain.</title>
        <authorList>
            <person name="Lee Y.-J."/>
            <person name="Yi H."/>
            <person name="Bahn Y.-S."/>
            <person name="Kim J.F."/>
            <person name="Lee D.-W."/>
        </authorList>
    </citation>
    <scope>NUCLEOTIDE SEQUENCE [LARGE SCALE GENOMIC DNA]</scope>
    <source>
        <strain evidence="3 5">DSM 28</strain>
    </source>
</reference>
<evidence type="ECO:0000313" key="6">
    <source>
        <dbReference type="Proteomes" id="UP000255295"/>
    </source>
</evidence>
<dbReference type="EMBL" id="CP019980">
    <property type="protein sequence ID" value="AVK98322.1"/>
    <property type="molecule type" value="Genomic_DNA"/>
</dbReference>
<evidence type="ECO:0000313" key="5">
    <source>
        <dbReference type="Proteomes" id="UP000238825"/>
    </source>
</evidence>
<dbReference type="PANTHER" id="PTHR42852:SF13">
    <property type="entry name" value="PROTEIN DIPZ"/>
    <property type="match status" value="1"/>
</dbReference>
<proteinExistence type="predicted"/>
<accession>A0A2S0K4L9</accession>
<dbReference type="InterPro" id="IPR013766">
    <property type="entry name" value="Thioredoxin_domain"/>
</dbReference>
<evidence type="ECO:0000313" key="3">
    <source>
        <dbReference type="EMBL" id="AVK98322.1"/>
    </source>
</evidence>
<dbReference type="InterPro" id="IPR050553">
    <property type="entry name" value="Thioredoxin_ResA/DsbE_sf"/>
</dbReference>
<dbReference type="PROSITE" id="PS00194">
    <property type="entry name" value="THIOREDOXIN_1"/>
    <property type="match status" value="1"/>
</dbReference>
<keyword evidence="1" id="KW-1015">Disulfide bond</keyword>
<dbReference type="EMBL" id="UFSZ01000001">
    <property type="protein sequence ID" value="SUV15714.1"/>
    <property type="molecule type" value="Genomic_DNA"/>
</dbReference>
<protein>
    <submittedName>
        <fullName evidence="4">Alkyl hydroperoxide reductase/ thiol specific antioxidant/ Mal allergen</fullName>
    </submittedName>
    <submittedName>
        <fullName evidence="3">Thiol-disulfide oxidoreductase</fullName>
    </submittedName>
</protein>
<dbReference type="GO" id="GO:0016209">
    <property type="term" value="F:antioxidant activity"/>
    <property type="evidence" value="ECO:0007669"/>
    <property type="project" value="InterPro"/>
</dbReference>
<dbReference type="Pfam" id="PF00578">
    <property type="entry name" value="AhpC-TSA"/>
    <property type="match status" value="1"/>
</dbReference>
<reference evidence="4 6" key="2">
    <citation type="submission" date="2018-06" db="EMBL/GenBank/DDBJ databases">
        <authorList>
            <consortium name="Pathogen Informatics"/>
            <person name="Doyle S."/>
        </authorList>
    </citation>
    <scope>NUCLEOTIDE SEQUENCE [LARGE SCALE GENOMIC DNA]</scope>
    <source>
        <strain evidence="4 6">NCTC10338</strain>
    </source>
</reference>
<dbReference type="CDD" id="cd02966">
    <property type="entry name" value="TlpA_like_family"/>
    <property type="match status" value="1"/>
</dbReference>
<evidence type="ECO:0000313" key="4">
    <source>
        <dbReference type="EMBL" id="SUV15714.1"/>
    </source>
</evidence>
<dbReference type="Proteomes" id="UP000238825">
    <property type="component" value="Chromosome"/>
</dbReference>
<dbReference type="RefSeq" id="WP_024362503.1">
    <property type="nucleotide sequence ID" value="NZ_BJNS01000004.1"/>
</dbReference>
<dbReference type="PANTHER" id="PTHR42852">
    <property type="entry name" value="THIOL:DISULFIDE INTERCHANGE PROTEIN DSBE"/>
    <property type="match status" value="1"/>
</dbReference>
<dbReference type="Proteomes" id="UP000255295">
    <property type="component" value="Unassembled WGS sequence"/>
</dbReference>
<dbReference type="PROSITE" id="PS51352">
    <property type="entry name" value="THIOREDOXIN_2"/>
    <property type="match status" value="1"/>
</dbReference>
<evidence type="ECO:0000259" key="2">
    <source>
        <dbReference type="PROSITE" id="PS51352"/>
    </source>
</evidence>
<dbReference type="GeneID" id="48278386"/>
<dbReference type="GO" id="GO:0016491">
    <property type="term" value="F:oxidoreductase activity"/>
    <property type="evidence" value="ECO:0007669"/>
    <property type="project" value="InterPro"/>
</dbReference>
<dbReference type="InterPro" id="IPR000866">
    <property type="entry name" value="AhpC/TSA"/>
</dbReference>
<sequence>MKKNIGLLIVVLLIVAMIGTYVKQQIDKEREIESASLGKEVEERTVGLNKGDIPPDFTLTNLDGEEVTLSELRGKKVVLNFWATWCPPCKAEMPHMQNYYDQYAKEDNVEILAVNLTSAERDVTADAKIDTVMTFRDGFELTFPILLDPENAAGSEYQVITIPTTYFIDSAGTIQQAIEGPMNLEMLKNTVNALD</sequence>
<organism evidence="3 5">
    <name type="scientific">Lysinibacillus sphaericus</name>
    <name type="common">Bacillus sphaericus</name>
    <dbReference type="NCBI Taxonomy" id="1421"/>
    <lineage>
        <taxon>Bacteria</taxon>
        <taxon>Bacillati</taxon>
        <taxon>Bacillota</taxon>
        <taxon>Bacilli</taxon>
        <taxon>Bacillales</taxon>
        <taxon>Bacillaceae</taxon>
        <taxon>Lysinibacillus</taxon>
    </lineage>
</organism>
<dbReference type="InterPro" id="IPR036249">
    <property type="entry name" value="Thioredoxin-like_sf"/>
</dbReference>
<dbReference type="Gene3D" id="3.40.30.10">
    <property type="entry name" value="Glutaredoxin"/>
    <property type="match status" value="1"/>
</dbReference>